<dbReference type="EMBL" id="JADGIZ020000038">
    <property type="protein sequence ID" value="KAL2914015.1"/>
    <property type="molecule type" value="Genomic_DNA"/>
</dbReference>
<accession>A0ABR4N3G3</accession>
<feature type="domain" description="Coenzyme PQQ synthesis protein F-like C-terminal lobe" evidence="11">
    <location>
        <begin position="780"/>
        <end position="878"/>
    </location>
</feature>
<dbReference type="InterPro" id="IPR011249">
    <property type="entry name" value="Metalloenz_LuxS/M16"/>
</dbReference>
<dbReference type="Pfam" id="PF05193">
    <property type="entry name" value="Peptidase_M16_C"/>
    <property type="match status" value="1"/>
</dbReference>
<dbReference type="EC" id="3.4.24.56" evidence="12"/>
<dbReference type="GO" id="GO:0004222">
    <property type="term" value="F:metalloendopeptidase activity"/>
    <property type="evidence" value="ECO:0007669"/>
    <property type="project" value="UniProtKB-EC"/>
</dbReference>
<evidence type="ECO:0000256" key="6">
    <source>
        <dbReference type="ARBA" id="ARBA00023049"/>
    </source>
</evidence>
<comment type="caution">
    <text evidence="12">The sequence shown here is derived from an EMBL/GenBank/DDBJ whole genome shotgun (WGS) entry which is preliminary data.</text>
</comment>
<evidence type="ECO:0000259" key="9">
    <source>
        <dbReference type="Pfam" id="PF05193"/>
    </source>
</evidence>
<evidence type="ECO:0000256" key="5">
    <source>
        <dbReference type="ARBA" id="ARBA00022833"/>
    </source>
</evidence>
<keyword evidence="13" id="KW-1185">Reference proteome</keyword>
<organism evidence="12 13">
    <name type="scientific">Polyrhizophydium stewartii</name>
    <dbReference type="NCBI Taxonomy" id="2732419"/>
    <lineage>
        <taxon>Eukaryota</taxon>
        <taxon>Fungi</taxon>
        <taxon>Fungi incertae sedis</taxon>
        <taxon>Chytridiomycota</taxon>
        <taxon>Chytridiomycota incertae sedis</taxon>
        <taxon>Chytridiomycetes</taxon>
        <taxon>Rhizophydiales</taxon>
        <taxon>Rhizophydiales incertae sedis</taxon>
        <taxon>Polyrhizophydium</taxon>
    </lineage>
</organism>
<dbReference type="Pfam" id="PF00675">
    <property type="entry name" value="Peptidase_M16"/>
    <property type="match status" value="1"/>
</dbReference>
<name>A0ABR4N3G3_9FUNG</name>
<dbReference type="PANTHER" id="PTHR43690:SF18">
    <property type="entry name" value="INSULIN-DEGRADING ENZYME-RELATED"/>
    <property type="match status" value="1"/>
</dbReference>
<dbReference type="PANTHER" id="PTHR43690">
    <property type="entry name" value="NARDILYSIN"/>
    <property type="match status" value="1"/>
</dbReference>
<evidence type="ECO:0000256" key="7">
    <source>
        <dbReference type="RuleBase" id="RU004447"/>
    </source>
</evidence>
<dbReference type="PROSITE" id="PS51257">
    <property type="entry name" value="PROKAR_LIPOPROTEIN"/>
    <property type="match status" value="1"/>
</dbReference>
<feature type="domain" description="Peptidase M16 N-terminal" evidence="8">
    <location>
        <begin position="51"/>
        <end position="187"/>
    </location>
</feature>
<evidence type="ECO:0000256" key="2">
    <source>
        <dbReference type="ARBA" id="ARBA00022670"/>
    </source>
</evidence>
<evidence type="ECO:0000259" key="11">
    <source>
        <dbReference type="Pfam" id="PF22456"/>
    </source>
</evidence>
<keyword evidence="5" id="KW-0862">Zinc</keyword>
<dbReference type="Proteomes" id="UP001527925">
    <property type="component" value="Unassembled WGS sequence"/>
</dbReference>
<protein>
    <submittedName>
        <fullName evidence="12">Metalloprotease</fullName>
        <ecNumber evidence="12">3.4.24.56</ecNumber>
    </submittedName>
</protein>
<evidence type="ECO:0000256" key="4">
    <source>
        <dbReference type="ARBA" id="ARBA00022801"/>
    </source>
</evidence>
<dbReference type="InterPro" id="IPR011765">
    <property type="entry name" value="Pept_M16_N"/>
</dbReference>
<proteinExistence type="inferred from homology"/>
<keyword evidence="6 12" id="KW-0482">Metalloprotease</keyword>
<dbReference type="SUPFAM" id="SSF63411">
    <property type="entry name" value="LuxS/MPP-like metallohydrolase"/>
    <property type="match status" value="4"/>
</dbReference>
<comment type="similarity">
    <text evidence="1 7">Belongs to the peptidase M16 family.</text>
</comment>
<dbReference type="PROSITE" id="PS00143">
    <property type="entry name" value="INSULINASE"/>
    <property type="match status" value="1"/>
</dbReference>
<dbReference type="InterPro" id="IPR054734">
    <property type="entry name" value="PqqF-like_C_4"/>
</dbReference>
<feature type="domain" description="Peptidase M16 middle/third" evidence="10">
    <location>
        <begin position="398"/>
        <end position="680"/>
    </location>
</feature>
<sequence>MARPQAAAACAGCAGGGGACTGRRTAAAVRTPDGDGRRYAVVALCNGLQAVVVSDPETDKAAAALDVHVGHMCDPDAVPGLAHFCEHLLFLGTEKYPVENDYSEFLSGHGGYSNAFTVAENTNYFFDVAADHLEGALDRFAQFFICPLFSESCTEREINAVDSEFKASMQLDAWRAYQLERDLSNPKHPFRKFGTGNIATLKDGPARDGIDIRQVLLEFHSKYYSANIMRLCVLGKEPVDQLIDWVTSKFSAIKNKNIAVPSFSDDALTESELGKEIHIKAVQQMRQLTITFPFPDTRENYKARPMHYLSHLLGHEGKGSILSLLKKRGWAQSLTAGSNGLGARGFDFFPVSIELTESGLENYEQVAKIVFEYIEMVKTSPINEHIVKECQVMAELGFRFEEKSPPSMFVSFLAGNQHIYEPEDVISGAYLWEHFDEAATRACVQALQPNRCRVVLHSSSFDDAGWQQAEHYGTSFFVCDFSEKLQEIIAHIKPNPELFLPDPNVFIPSNFTVDKMAVVAPLEHPHIIAETQLLRLWHKKDDTFFVPKANVLMTLGSPIVYESAEACTKTRLFVDLFKDSLNELSYYASLAGVGYALDTSLDGLSLSVYGFSDKIDLLLETVVSKLKTFVVNQAQFVRIKEQLEKEYQNFDNAQPYEHADYYSMVFSQERLFLPPQKLAALQTLDVETVMQFGKQILDVMHVQMLVHGNMDREHALRLSDIVLKHLQPYELHPSLRFRTMRLHLLEEGNVPNAQNLNSAIDFRLQLGEGLDIEARNLTGLIDQITQEPVFDQLRTKEQLGYTVFSSIDYTMDMVGLKITLQSERDPAYLESRVEAFLQKFEDVLEAMPQEDFEKHRAALITKILEKLKNLGEEAGRLWEGITNQSYFFDQRKVDAEQVATITKQQVLDFYRSKVSPGAPGRRKLSIHMRSQVNGQTTDADGEAVLARSTVLDSIDAVREFRSKLKLSDYTKPVRPIETWLA</sequence>
<evidence type="ECO:0000256" key="3">
    <source>
        <dbReference type="ARBA" id="ARBA00022723"/>
    </source>
</evidence>
<dbReference type="Pfam" id="PF16187">
    <property type="entry name" value="Peptidase_M16_M"/>
    <property type="match status" value="1"/>
</dbReference>
<evidence type="ECO:0000256" key="1">
    <source>
        <dbReference type="ARBA" id="ARBA00007261"/>
    </source>
</evidence>
<evidence type="ECO:0000259" key="8">
    <source>
        <dbReference type="Pfam" id="PF00675"/>
    </source>
</evidence>
<evidence type="ECO:0000313" key="12">
    <source>
        <dbReference type="EMBL" id="KAL2914015.1"/>
    </source>
</evidence>
<dbReference type="Pfam" id="PF22456">
    <property type="entry name" value="PqqF-like_C_4"/>
    <property type="match status" value="1"/>
</dbReference>
<reference evidence="12 13" key="1">
    <citation type="submission" date="2023-09" db="EMBL/GenBank/DDBJ databases">
        <title>Pangenome analysis of Batrachochytrium dendrobatidis and related Chytrids.</title>
        <authorList>
            <person name="Yacoub M.N."/>
            <person name="Stajich J.E."/>
            <person name="James T.Y."/>
        </authorList>
    </citation>
    <scope>NUCLEOTIDE SEQUENCE [LARGE SCALE GENOMIC DNA]</scope>
    <source>
        <strain evidence="12 13">JEL0888</strain>
    </source>
</reference>
<dbReference type="Gene3D" id="3.30.830.10">
    <property type="entry name" value="Metalloenzyme, LuxS/M16 peptidase-like"/>
    <property type="match status" value="4"/>
</dbReference>
<dbReference type="InterPro" id="IPR007863">
    <property type="entry name" value="Peptidase_M16_C"/>
</dbReference>
<evidence type="ECO:0000313" key="13">
    <source>
        <dbReference type="Proteomes" id="UP001527925"/>
    </source>
</evidence>
<keyword evidence="3" id="KW-0479">Metal-binding</keyword>
<dbReference type="InterPro" id="IPR001431">
    <property type="entry name" value="Pept_M16_Zn_BS"/>
</dbReference>
<dbReference type="InterPro" id="IPR050626">
    <property type="entry name" value="Peptidase_M16"/>
</dbReference>
<dbReference type="InterPro" id="IPR032632">
    <property type="entry name" value="Peptidase_M16_M"/>
</dbReference>
<evidence type="ECO:0000259" key="10">
    <source>
        <dbReference type="Pfam" id="PF16187"/>
    </source>
</evidence>
<keyword evidence="4 12" id="KW-0378">Hydrolase</keyword>
<gene>
    <name evidence="12" type="primary">STE23_3</name>
    <name evidence="12" type="ORF">HK105_206459</name>
</gene>
<keyword evidence="2" id="KW-0645">Protease</keyword>
<feature type="domain" description="Peptidase M16 C-terminal" evidence="9">
    <location>
        <begin position="213"/>
        <end position="390"/>
    </location>
</feature>